<name>A0A9N8ZSA1_9GLOM</name>
<dbReference type="OrthoDB" id="6718656at2759"/>
<accession>A0A9N8ZSA1</accession>
<proteinExistence type="predicted"/>
<dbReference type="EMBL" id="CAJVPQ010000733">
    <property type="protein sequence ID" value="CAG8506223.1"/>
    <property type="molecule type" value="Genomic_DNA"/>
</dbReference>
<evidence type="ECO:0000313" key="2">
    <source>
        <dbReference type="EMBL" id="CAG8506223.1"/>
    </source>
</evidence>
<keyword evidence="3" id="KW-1185">Reference proteome</keyword>
<comment type="caution">
    <text evidence="2">The sequence shown here is derived from an EMBL/GenBank/DDBJ whole genome shotgun (WGS) entry which is preliminary data.</text>
</comment>
<evidence type="ECO:0000256" key="1">
    <source>
        <dbReference type="SAM" id="MobiDB-lite"/>
    </source>
</evidence>
<feature type="region of interest" description="Disordered" evidence="1">
    <location>
        <begin position="225"/>
        <end position="271"/>
    </location>
</feature>
<gene>
    <name evidence="2" type="ORF">FCALED_LOCUS3961</name>
</gene>
<evidence type="ECO:0000313" key="3">
    <source>
        <dbReference type="Proteomes" id="UP000789570"/>
    </source>
</evidence>
<sequence>MDYAATLKHLAKEAGIPIPPNSFSKPSVGRSPSLNKSKGLSKCSKCGETRTGIGWCRPCNTAKLIAQFKNWTSGNEELDQFIRDTQINANTPYDYIRWINFDSFSDLKFIAKGGLGSVFSAKSEAWGKVALKFLDEAENLARDFLEEISYKWRFLSDGKAPFQGPKTKKVRTGTVKSVITNSGAVHPQAFYTSRLLHYPNLPEPQNSDTFTLFDSTTGELHVMVRKQNTKKDPTRSSTLPSSDTSNIDKGKERAREGLSRRESAKISHHRWSSIINEIPKQVELYKVDDKEKQS</sequence>
<organism evidence="2 3">
    <name type="scientific">Funneliformis caledonium</name>
    <dbReference type="NCBI Taxonomy" id="1117310"/>
    <lineage>
        <taxon>Eukaryota</taxon>
        <taxon>Fungi</taxon>
        <taxon>Fungi incertae sedis</taxon>
        <taxon>Mucoromycota</taxon>
        <taxon>Glomeromycotina</taxon>
        <taxon>Glomeromycetes</taxon>
        <taxon>Glomerales</taxon>
        <taxon>Glomeraceae</taxon>
        <taxon>Funneliformis</taxon>
    </lineage>
</organism>
<reference evidence="2" key="1">
    <citation type="submission" date="2021-06" db="EMBL/GenBank/DDBJ databases">
        <authorList>
            <person name="Kallberg Y."/>
            <person name="Tangrot J."/>
            <person name="Rosling A."/>
        </authorList>
    </citation>
    <scope>NUCLEOTIDE SEQUENCE</scope>
    <source>
        <strain evidence="2">UK204</strain>
    </source>
</reference>
<dbReference type="Gene3D" id="1.10.510.10">
    <property type="entry name" value="Transferase(Phosphotransferase) domain 1"/>
    <property type="match status" value="1"/>
</dbReference>
<protein>
    <submittedName>
        <fullName evidence="2">3220_t:CDS:1</fullName>
    </submittedName>
</protein>
<feature type="compositionally biased region" description="Basic and acidic residues" evidence="1">
    <location>
        <begin position="246"/>
        <end position="265"/>
    </location>
</feature>
<dbReference type="InterPro" id="IPR011009">
    <property type="entry name" value="Kinase-like_dom_sf"/>
</dbReference>
<dbReference type="SUPFAM" id="SSF56112">
    <property type="entry name" value="Protein kinase-like (PK-like)"/>
    <property type="match status" value="1"/>
</dbReference>
<dbReference type="Proteomes" id="UP000789570">
    <property type="component" value="Unassembled WGS sequence"/>
</dbReference>
<feature type="compositionally biased region" description="Polar residues" evidence="1">
    <location>
        <begin position="235"/>
        <end position="245"/>
    </location>
</feature>
<dbReference type="AlphaFoldDB" id="A0A9N8ZSA1"/>